<gene>
    <name evidence="1" type="ORF">GRJ2_000356200</name>
</gene>
<evidence type="ECO:0000313" key="2">
    <source>
        <dbReference type="Proteomes" id="UP001623348"/>
    </source>
</evidence>
<sequence length="88" mass="9459">MGKSESLTNLKCRLDFEILSNPTNVSKFGSADFQQQLSNRTDGTSSVKPRVRHYTSFPAILSATYATPAPTASATTLPAGANTKFFAQ</sequence>
<comment type="caution">
    <text evidence="1">The sequence shown here is derived from an EMBL/GenBank/DDBJ whole genome shotgun (WGS) entry which is preliminary data.</text>
</comment>
<evidence type="ECO:0000313" key="1">
    <source>
        <dbReference type="EMBL" id="GAB0178909.1"/>
    </source>
</evidence>
<proteinExistence type="predicted"/>
<keyword evidence="2" id="KW-1185">Reference proteome</keyword>
<dbReference type="EMBL" id="BAAFJT010000001">
    <property type="protein sequence ID" value="GAB0178909.1"/>
    <property type="molecule type" value="Genomic_DNA"/>
</dbReference>
<dbReference type="AlphaFoldDB" id="A0ABC9VZW0"/>
<dbReference type="Proteomes" id="UP001623348">
    <property type="component" value="Unassembled WGS sequence"/>
</dbReference>
<reference evidence="1 2" key="1">
    <citation type="submission" date="2024-06" db="EMBL/GenBank/DDBJ databases">
        <title>The draft genome of Grus japonensis, version 3.</title>
        <authorList>
            <person name="Nabeshima K."/>
            <person name="Suzuki S."/>
            <person name="Onuma M."/>
        </authorList>
    </citation>
    <scope>NUCLEOTIDE SEQUENCE [LARGE SCALE GENOMIC DNA]</scope>
    <source>
        <strain evidence="1 2">451A</strain>
    </source>
</reference>
<accession>A0ABC9VZW0</accession>
<organism evidence="1 2">
    <name type="scientific">Grus japonensis</name>
    <name type="common">Japanese crane</name>
    <name type="synonym">Red-crowned crane</name>
    <dbReference type="NCBI Taxonomy" id="30415"/>
    <lineage>
        <taxon>Eukaryota</taxon>
        <taxon>Metazoa</taxon>
        <taxon>Chordata</taxon>
        <taxon>Craniata</taxon>
        <taxon>Vertebrata</taxon>
        <taxon>Euteleostomi</taxon>
        <taxon>Archelosauria</taxon>
        <taxon>Archosauria</taxon>
        <taxon>Dinosauria</taxon>
        <taxon>Saurischia</taxon>
        <taxon>Theropoda</taxon>
        <taxon>Coelurosauria</taxon>
        <taxon>Aves</taxon>
        <taxon>Neognathae</taxon>
        <taxon>Neoaves</taxon>
        <taxon>Gruiformes</taxon>
        <taxon>Gruidae</taxon>
        <taxon>Grus</taxon>
    </lineage>
</organism>
<name>A0ABC9VZW0_GRUJA</name>
<protein>
    <submittedName>
        <fullName evidence="1">Neuronal PAS domain-containing protein 2</fullName>
    </submittedName>
</protein>